<dbReference type="SUPFAM" id="SSF53955">
    <property type="entry name" value="Lysozyme-like"/>
    <property type="match status" value="1"/>
</dbReference>
<evidence type="ECO:0008006" key="6">
    <source>
        <dbReference type="Google" id="ProtNLM"/>
    </source>
</evidence>
<dbReference type="AlphaFoldDB" id="A0A0S2M217"/>
<keyword evidence="3" id="KW-0732">Signal</keyword>
<feature type="chain" id="PRO_5006602286" description="Transglycosylase" evidence="3">
    <location>
        <begin position="34"/>
        <end position="453"/>
    </location>
</feature>
<accession>A0A0S2M217</accession>
<organism evidence="4 5">
    <name type="scientific">Arthrobacter alpinus</name>
    <dbReference type="NCBI Taxonomy" id="656366"/>
    <lineage>
        <taxon>Bacteria</taxon>
        <taxon>Bacillati</taxon>
        <taxon>Actinomycetota</taxon>
        <taxon>Actinomycetes</taxon>
        <taxon>Micrococcales</taxon>
        <taxon>Micrococcaceae</taxon>
        <taxon>Arthrobacter</taxon>
    </lineage>
</organism>
<evidence type="ECO:0000313" key="4">
    <source>
        <dbReference type="EMBL" id="ALO67560.1"/>
    </source>
</evidence>
<dbReference type="Proteomes" id="UP000059574">
    <property type="component" value="Chromosome"/>
</dbReference>
<feature type="region of interest" description="Disordered" evidence="2">
    <location>
        <begin position="275"/>
        <end position="332"/>
    </location>
</feature>
<feature type="compositionally biased region" description="Low complexity" evidence="2">
    <location>
        <begin position="283"/>
        <end position="297"/>
    </location>
</feature>
<evidence type="ECO:0000256" key="3">
    <source>
        <dbReference type="SAM" id="SignalP"/>
    </source>
</evidence>
<dbReference type="RefSeq" id="WP_062290637.1">
    <property type="nucleotide sequence ID" value="NZ_CP013200.1"/>
</dbReference>
<feature type="signal peptide" evidence="3">
    <location>
        <begin position="1"/>
        <end position="33"/>
    </location>
</feature>
<reference evidence="5" key="1">
    <citation type="submission" date="2015-11" db="EMBL/GenBank/DDBJ databases">
        <authorList>
            <person name="Kumar R."/>
            <person name="Singh D."/>
            <person name="Swarnkar M.K."/>
            <person name="Singh A.K."/>
            <person name="Kumar S."/>
        </authorList>
    </citation>
    <scope>NUCLEOTIDE SEQUENCE [LARGE SCALE GENOMIC DNA]</scope>
    <source>
        <strain evidence="5">ERGS4:06</strain>
    </source>
</reference>
<feature type="coiled-coil region" evidence="1">
    <location>
        <begin position="89"/>
        <end position="116"/>
    </location>
</feature>
<evidence type="ECO:0000256" key="1">
    <source>
        <dbReference type="SAM" id="Coils"/>
    </source>
</evidence>
<proteinExistence type="predicted"/>
<sequence length="453" mass="46867">MRTQLPPLSRFLAGTMTAGIFLVCGMSAGPALAQDAPPSGFPTWAEVQAAKGNASATAAAVSKIGQLLDSLESEAGTVGTAAVQAGATYALTERKLDAAAAEVSVLNEQVNRAADQAAKNKKDAVAVAVQSYKNGGTDFGLFATVAALDTPESLNGVELLQQVGEQAALKQAKATQSLKAADALEQTRQAAQAAQAQLTSEALSDRDAAVAAQTAVVTALDAKKEQSATLTAQLATLNNTSAAKEAQYRQGQDALAAYNEAQEAKRRAAEVARLAEAKRQAEEQAAAQEQAQQQKPALPNPAPNPANPNPANPNPAPAPVPEPVTPPAQPAPGGGFIPVEVLLPNIPGGAVNDPAGARAYASSQMAANGWAQGEFQCLNQLWDRESSWLTNATNPSSGAYGIAQSLPPGKYASAGSDWLTNYRTQINWGLGYIKNRYGSPCGAWNHSQSVGWY</sequence>
<protein>
    <recommendedName>
        <fullName evidence="6">Transglycosylase</fullName>
    </recommendedName>
</protein>
<feature type="compositionally biased region" description="Pro residues" evidence="2">
    <location>
        <begin position="298"/>
        <end position="330"/>
    </location>
</feature>
<dbReference type="InterPro" id="IPR023346">
    <property type="entry name" value="Lysozyme-like_dom_sf"/>
</dbReference>
<evidence type="ECO:0000313" key="5">
    <source>
        <dbReference type="Proteomes" id="UP000059574"/>
    </source>
</evidence>
<name>A0A0S2M217_9MICC</name>
<dbReference type="EMBL" id="CP013200">
    <property type="protein sequence ID" value="ALO67560.1"/>
    <property type="molecule type" value="Genomic_DNA"/>
</dbReference>
<evidence type="ECO:0000256" key="2">
    <source>
        <dbReference type="SAM" id="MobiDB-lite"/>
    </source>
</evidence>
<reference evidence="4 5" key="2">
    <citation type="journal article" date="2016" name="J. Biotechnol.">
        <title>Complete genome sequence of Arthrobacter alpinus ERGS4:06, a yellow pigmented bacterium tolerant to cold and radiations isolated from Sikkim Himalaya.</title>
        <authorList>
            <person name="Kumar R."/>
            <person name="Singh D."/>
            <person name="Swarnkar M.K."/>
            <person name="Singh A.K."/>
            <person name="Kumar S."/>
        </authorList>
    </citation>
    <scope>NUCLEOTIDE SEQUENCE [LARGE SCALE GENOMIC DNA]</scope>
    <source>
        <strain evidence="4 5">ERGS4:06</strain>
    </source>
</reference>
<gene>
    <name evidence="4" type="ORF">AS189_15025</name>
</gene>
<keyword evidence="1" id="KW-0175">Coiled coil</keyword>